<name>A0ABT1GAH8_9GAMM</name>
<gene>
    <name evidence="1" type="ORF">J2T60_002329</name>
</gene>
<evidence type="ECO:0000313" key="2">
    <source>
        <dbReference type="Proteomes" id="UP001523550"/>
    </source>
</evidence>
<protein>
    <recommendedName>
        <fullName evidence="3">Signal transducing protein</fullName>
    </recommendedName>
</protein>
<dbReference type="EMBL" id="JALJYF010000002">
    <property type="protein sequence ID" value="MCP1728329.1"/>
    <property type="molecule type" value="Genomic_DNA"/>
</dbReference>
<dbReference type="Proteomes" id="UP001523550">
    <property type="component" value="Unassembled WGS sequence"/>
</dbReference>
<proteinExistence type="predicted"/>
<evidence type="ECO:0008006" key="3">
    <source>
        <dbReference type="Google" id="ProtNLM"/>
    </source>
</evidence>
<evidence type="ECO:0000313" key="1">
    <source>
        <dbReference type="EMBL" id="MCP1728329.1"/>
    </source>
</evidence>
<accession>A0ABT1GAH8</accession>
<keyword evidence="2" id="KW-1185">Reference proteome</keyword>
<comment type="caution">
    <text evidence="1">The sequence shown here is derived from an EMBL/GenBank/DDBJ whole genome shotgun (WGS) entry which is preliminary data.</text>
</comment>
<organism evidence="1 2">
    <name type="scientific">Natronospira proteinivora</name>
    <dbReference type="NCBI Taxonomy" id="1807133"/>
    <lineage>
        <taxon>Bacteria</taxon>
        <taxon>Pseudomonadati</taxon>
        <taxon>Pseudomonadota</taxon>
        <taxon>Gammaproteobacteria</taxon>
        <taxon>Natronospirales</taxon>
        <taxon>Natronospiraceae</taxon>
        <taxon>Natronospira</taxon>
    </lineage>
</organism>
<dbReference type="RefSeq" id="WP_253450246.1">
    <property type="nucleotide sequence ID" value="NZ_JALJYF010000002.1"/>
</dbReference>
<sequence>MLVTIASYTEPWEAHIVRGRLEAEGVPATLAHDQHVSLDWPLATALGGVKVQVPPAFVEQALGIEADYRNGAYITALQAIHPDTKAIDCPECGSDRLRSHASWPLTLLALMSLGIASIIFPPATGRRSCRDCYHHWVPDE</sequence>
<reference evidence="1 2" key="1">
    <citation type="submission" date="2022-03" db="EMBL/GenBank/DDBJ databases">
        <title>Genomic Encyclopedia of Type Strains, Phase III (KMG-III): the genomes of soil and plant-associated and newly described type strains.</title>
        <authorList>
            <person name="Whitman W."/>
        </authorList>
    </citation>
    <scope>NUCLEOTIDE SEQUENCE [LARGE SCALE GENOMIC DNA]</scope>
    <source>
        <strain evidence="1 2">BSker1</strain>
    </source>
</reference>